<dbReference type="InterPro" id="IPR050216">
    <property type="entry name" value="LRR_domain-containing"/>
</dbReference>
<proteinExistence type="predicted"/>
<dbReference type="PROSITE" id="PS51450">
    <property type="entry name" value="LRR"/>
    <property type="match status" value="1"/>
</dbReference>
<comment type="caution">
    <text evidence="4">The sequence shown here is derived from an EMBL/GenBank/DDBJ whole genome shotgun (WGS) entry which is preliminary data.</text>
</comment>
<keyword evidence="5" id="KW-1185">Reference proteome</keyword>
<dbReference type="InterPro" id="IPR032675">
    <property type="entry name" value="LRR_dom_sf"/>
</dbReference>
<feature type="region of interest" description="Disordered" evidence="3">
    <location>
        <begin position="302"/>
        <end position="332"/>
    </location>
</feature>
<evidence type="ECO:0008006" key="6">
    <source>
        <dbReference type="Google" id="ProtNLM"/>
    </source>
</evidence>
<dbReference type="InterPro" id="IPR001611">
    <property type="entry name" value="Leu-rich_rpt"/>
</dbReference>
<evidence type="ECO:0000256" key="3">
    <source>
        <dbReference type="SAM" id="MobiDB-lite"/>
    </source>
</evidence>
<feature type="compositionally biased region" description="Basic and acidic residues" evidence="3">
    <location>
        <begin position="58"/>
        <end position="71"/>
    </location>
</feature>
<dbReference type="Proteomes" id="UP001209540">
    <property type="component" value="Unassembled WGS sequence"/>
</dbReference>
<feature type="compositionally biased region" description="Low complexity" evidence="3">
    <location>
        <begin position="302"/>
        <end position="324"/>
    </location>
</feature>
<accession>A0AAD5PBU4</accession>
<dbReference type="PANTHER" id="PTHR48051:SF1">
    <property type="entry name" value="RAS SUPPRESSOR PROTEIN 1"/>
    <property type="match status" value="1"/>
</dbReference>
<evidence type="ECO:0000313" key="5">
    <source>
        <dbReference type="Proteomes" id="UP001209540"/>
    </source>
</evidence>
<evidence type="ECO:0000256" key="1">
    <source>
        <dbReference type="ARBA" id="ARBA00022614"/>
    </source>
</evidence>
<gene>
    <name evidence="4" type="ORF">BDA99DRAFT_520737</name>
</gene>
<keyword evidence="1" id="KW-0433">Leucine-rich repeat</keyword>
<dbReference type="InterPro" id="IPR003591">
    <property type="entry name" value="Leu-rich_rpt_typical-subtyp"/>
</dbReference>
<name>A0AAD5PBU4_9FUNG</name>
<dbReference type="SUPFAM" id="SSF52058">
    <property type="entry name" value="L domain-like"/>
    <property type="match status" value="1"/>
</dbReference>
<evidence type="ECO:0000256" key="2">
    <source>
        <dbReference type="ARBA" id="ARBA00022737"/>
    </source>
</evidence>
<dbReference type="PANTHER" id="PTHR48051">
    <property type="match status" value="1"/>
</dbReference>
<feature type="region of interest" description="Disordered" evidence="3">
    <location>
        <begin position="47"/>
        <end position="94"/>
    </location>
</feature>
<sequence length="489" mass="55452">MGQGVSTKKHGQLTFGYLKVDNNKSSTTVTTTILNTTTDLLLDRPEDYGLSTTITPPLDKHDTKDDRHEMESTLSLPPKQPQQQQPKRPDSGYVEDNRLVKELAYIDTTYYLDIMTQSKQPTKISKDNDAMEQQKKLTFGDIIPKESGGQSLQELQLSCRHLTSLNCTNLYYLTMVQKLDLSKNHLTSLPDAIGSLINLTVLQLAHNRLVELPDTICGLVNLTDLDLGHNQLTRLTPYIGHLKKVTHLNLNHNHHLSDLPIEMGGMESLSSLSVLHCPQVTMLPAELLQLPNLRRLKIASANNKNNNNQNNNNNNDQNGNSNNDDGFHITDHLAHNPPSLREICARKNLKEAAYYFPHVKPKPCTACGEPYFESYVPRRRLVERSDSTLVIFEYRLCSAHWTDDNDRIRYVFSHTPPSITSSIEGSVLKFLPPIVNPHHLNTQQHQSSSSTMHQDQRIITNNSTTVEEEKVVTASRWRPQRFLKRGIKH</sequence>
<dbReference type="EMBL" id="JAIXMP010000028">
    <property type="protein sequence ID" value="KAI9252330.1"/>
    <property type="molecule type" value="Genomic_DNA"/>
</dbReference>
<reference evidence="4" key="2">
    <citation type="submission" date="2023-02" db="EMBL/GenBank/DDBJ databases">
        <authorList>
            <consortium name="DOE Joint Genome Institute"/>
            <person name="Mondo S.J."/>
            <person name="Chang Y."/>
            <person name="Wang Y."/>
            <person name="Ahrendt S."/>
            <person name="Andreopoulos W."/>
            <person name="Barry K."/>
            <person name="Beard J."/>
            <person name="Benny G.L."/>
            <person name="Blankenship S."/>
            <person name="Bonito G."/>
            <person name="Cuomo C."/>
            <person name="Desiro A."/>
            <person name="Gervers K.A."/>
            <person name="Hundley H."/>
            <person name="Kuo A."/>
            <person name="LaButti K."/>
            <person name="Lang B.F."/>
            <person name="Lipzen A."/>
            <person name="O'Donnell K."/>
            <person name="Pangilinan J."/>
            <person name="Reynolds N."/>
            <person name="Sandor L."/>
            <person name="Smith M.W."/>
            <person name="Tsang A."/>
            <person name="Grigoriev I.V."/>
            <person name="Stajich J.E."/>
            <person name="Spatafora J.W."/>
        </authorList>
    </citation>
    <scope>NUCLEOTIDE SEQUENCE</scope>
    <source>
        <strain evidence="4">RSA 2281</strain>
    </source>
</reference>
<evidence type="ECO:0000313" key="4">
    <source>
        <dbReference type="EMBL" id="KAI9252330.1"/>
    </source>
</evidence>
<keyword evidence="2" id="KW-0677">Repeat</keyword>
<dbReference type="Gene3D" id="3.80.10.10">
    <property type="entry name" value="Ribonuclease Inhibitor"/>
    <property type="match status" value="1"/>
</dbReference>
<organism evidence="4 5">
    <name type="scientific">Phascolomyces articulosus</name>
    <dbReference type="NCBI Taxonomy" id="60185"/>
    <lineage>
        <taxon>Eukaryota</taxon>
        <taxon>Fungi</taxon>
        <taxon>Fungi incertae sedis</taxon>
        <taxon>Mucoromycota</taxon>
        <taxon>Mucoromycotina</taxon>
        <taxon>Mucoromycetes</taxon>
        <taxon>Mucorales</taxon>
        <taxon>Lichtheimiaceae</taxon>
        <taxon>Phascolomyces</taxon>
    </lineage>
</organism>
<protein>
    <recommendedName>
        <fullName evidence="6">L domain-like protein</fullName>
    </recommendedName>
</protein>
<dbReference type="GO" id="GO:0005737">
    <property type="term" value="C:cytoplasm"/>
    <property type="evidence" value="ECO:0007669"/>
    <property type="project" value="TreeGrafter"/>
</dbReference>
<dbReference type="Pfam" id="PF13855">
    <property type="entry name" value="LRR_8"/>
    <property type="match status" value="1"/>
</dbReference>
<dbReference type="SMART" id="SM00369">
    <property type="entry name" value="LRR_TYP"/>
    <property type="match status" value="4"/>
</dbReference>
<reference evidence="4" key="1">
    <citation type="journal article" date="2022" name="IScience">
        <title>Evolution of zygomycete secretomes and the origins of terrestrial fungal ecologies.</title>
        <authorList>
            <person name="Chang Y."/>
            <person name="Wang Y."/>
            <person name="Mondo S."/>
            <person name="Ahrendt S."/>
            <person name="Andreopoulos W."/>
            <person name="Barry K."/>
            <person name="Beard J."/>
            <person name="Benny G.L."/>
            <person name="Blankenship S."/>
            <person name="Bonito G."/>
            <person name="Cuomo C."/>
            <person name="Desiro A."/>
            <person name="Gervers K.A."/>
            <person name="Hundley H."/>
            <person name="Kuo A."/>
            <person name="LaButti K."/>
            <person name="Lang B.F."/>
            <person name="Lipzen A."/>
            <person name="O'Donnell K."/>
            <person name="Pangilinan J."/>
            <person name="Reynolds N."/>
            <person name="Sandor L."/>
            <person name="Smith M.E."/>
            <person name="Tsang A."/>
            <person name="Grigoriev I.V."/>
            <person name="Stajich J.E."/>
            <person name="Spatafora J.W."/>
        </authorList>
    </citation>
    <scope>NUCLEOTIDE SEQUENCE</scope>
    <source>
        <strain evidence="4">RSA 2281</strain>
    </source>
</reference>
<dbReference type="AlphaFoldDB" id="A0AAD5PBU4"/>